<protein>
    <submittedName>
        <fullName evidence="1">Uncharacterized protein</fullName>
    </submittedName>
</protein>
<reference evidence="2" key="1">
    <citation type="submission" date="2016-01" db="EMBL/GenBank/DDBJ databases">
        <authorList>
            <person name="Regsiter A."/>
            <person name="william w."/>
        </authorList>
    </citation>
    <scope>NUCLEOTIDE SEQUENCE [LARGE SCALE GENOMIC DNA]</scope>
    <source>
        <strain evidence="2">CFBP 6623</strain>
    </source>
</reference>
<evidence type="ECO:0000313" key="2">
    <source>
        <dbReference type="Proteomes" id="UP000191988"/>
    </source>
</evidence>
<sequence>MSENRQQAKGRKSQRLVNHVLVELLKQLFFIDLKDQPGCAPLAALSQSVR</sequence>
<accession>A0A1S7S9D3</accession>
<dbReference type="EMBL" id="FBWK01000069">
    <property type="protein sequence ID" value="CUX64796.1"/>
    <property type="molecule type" value="Genomic_DNA"/>
</dbReference>
<gene>
    <name evidence="1" type="ORF">AGR3A_pa50015</name>
</gene>
<dbReference type="STRING" id="1183432.AGR3A_pa50015"/>
<dbReference type="Proteomes" id="UP000191988">
    <property type="component" value="Unassembled WGS sequence"/>
</dbReference>
<organism evidence="1 2">
    <name type="scientific">Agrobacterium tomkonis CFBP 6623</name>
    <dbReference type="NCBI Taxonomy" id="1183432"/>
    <lineage>
        <taxon>Bacteria</taxon>
        <taxon>Pseudomonadati</taxon>
        <taxon>Pseudomonadota</taxon>
        <taxon>Alphaproteobacteria</taxon>
        <taxon>Hyphomicrobiales</taxon>
        <taxon>Rhizobiaceae</taxon>
        <taxon>Rhizobium/Agrobacterium group</taxon>
        <taxon>Agrobacterium</taxon>
        <taxon>Agrobacterium tumefaciens complex</taxon>
    </lineage>
</organism>
<name>A0A1S7S9D3_9HYPH</name>
<evidence type="ECO:0000313" key="1">
    <source>
        <dbReference type="EMBL" id="CUX64796.1"/>
    </source>
</evidence>
<proteinExistence type="predicted"/>
<dbReference type="AlphaFoldDB" id="A0A1S7S9D3"/>
<keyword evidence="2" id="KW-1185">Reference proteome</keyword>